<keyword evidence="1" id="KW-0393">Immunoglobulin domain</keyword>
<feature type="domain" description="Ig-like" evidence="2">
    <location>
        <begin position="9"/>
        <end position="105"/>
    </location>
</feature>
<dbReference type="Gene3D" id="2.60.40.10">
    <property type="entry name" value="Immunoglobulins"/>
    <property type="match status" value="4"/>
</dbReference>
<keyword evidence="4" id="KW-1185">Reference proteome</keyword>
<feature type="domain" description="Ig-like" evidence="2">
    <location>
        <begin position="113"/>
        <end position="210"/>
    </location>
</feature>
<dbReference type="AlphaFoldDB" id="A0A8D0FJX7"/>
<evidence type="ECO:0000313" key="4">
    <source>
        <dbReference type="Proteomes" id="UP000694551"/>
    </source>
</evidence>
<dbReference type="PROSITE" id="PS50835">
    <property type="entry name" value="IG_LIKE"/>
    <property type="match status" value="4"/>
</dbReference>
<dbReference type="SMART" id="SM00407">
    <property type="entry name" value="IGc1"/>
    <property type="match status" value="4"/>
</dbReference>
<dbReference type="InterPro" id="IPR050380">
    <property type="entry name" value="Immune_Resp_Modulators"/>
</dbReference>
<dbReference type="CDD" id="cd00098">
    <property type="entry name" value="IgC1"/>
    <property type="match status" value="1"/>
</dbReference>
<dbReference type="Proteomes" id="UP000694551">
    <property type="component" value="Unplaced"/>
</dbReference>
<protein>
    <recommendedName>
        <fullName evidence="2">Ig-like domain-containing protein</fullName>
    </recommendedName>
</protein>
<feature type="domain" description="Ig-like" evidence="2">
    <location>
        <begin position="302"/>
        <end position="403"/>
    </location>
</feature>
<proteinExistence type="predicted"/>
<dbReference type="Ensembl" id="ENSSOCT00000016171.1">
    <property type="protein sequence ID" value="ENSSOCP00000015773.1"/>
    <property type="gene ID" value="ENSSOCG00000011862.1"/>
</dbReference>
<organism evidence="3 4">
    <name type="scientific">Strix occidentalis caurina</name>
    <name type="common">northern spotted owl</name>
    <dbReference type="NCBI Taxonomy" id="311401"/>
    <lineage>
        <taxon>Eukaryota</taxon>
        <taxon>Metazoa</taxon>
        <taxon>Chordata</taxon>
        <taxon>Craniata</taxon>
        <taxon>Vertebrata</taxon>
        <taxon>Euteleostomi</taxon>
        <taxon>Archelosauria</taxon>
        <taxon>Archosauria</taxon>
        <taxon>Dinosauria</taxon>
        <taxon>Saurischia</taxon>
        <taxon>Theropoda</taxon>
        <taxon>Coelurosauria</taxon>
        <taxon>Aves</taxon>
        <taxon>Neognathae</taxon>
        <taxon>Neoaves</taxon>
        <taxon>Telluraves</taxon>
        <taxon>Strigiformes</taxon>
        <taxon>Strigidae</taxon>
        <taxon>Strix</taxon>
    </lineage>
</organism>
<dbReference type="InterPro" id="IPR003597">
    <property type="entry name" value="Ig_C1-set"/>
</dbReference>
<sequence>MANFAPKSPGLFPLVSCGPVATQDLYAVGCVAVGFLPDSLTLTWTDSSNATVAASDAVATYPSVLATGRYTAASRLRLPLSEGKARQPFYCRATHPQGTRVVEVSNPGPSNQPLTLTLHPPSRDDFEGPYRNSTLLCQIRGARHPTDTVRWLKNGVPFQNGVNTENWVAGTLGSYVTNSRVGVTEAEWDAGTTYTCQVGEELRNTSKALECGCKWKVTAVPPLFADIFQAKVAKLTCKVANMPTTEGLGVTWWKENGEELPTKTSPQVLQANGLYSAEGVATVCADDWEKGEVFTCHNAKAPSIYVFPPATEQLSQRELATVTCLAKGFNPPDIFFRWLRNGEPMPEPDYVTFPPIPESQTSASYVTYSVLTVTAQDWGADNIFTCLVGHEQLPLQVAQKSVDKASGKPTAVNVSLVLTDAASACY</sequence>
<evidence type="ECO:0000256" key="1">
    <source>
        <dbReference type="ARBA" id="ARBA00023319"/>
    </source>
</evidence>
<evidence type="ECO:0000259" key="2">
    <source>
        <dbReference type="PROSITE" id="PS50835"/>
    </source>
</evidence>
<dbReference type="PANTHER" id="PTHR23411">
    <property type="entry name" value="TAPASIN"/>
    <property type="match status" value="1"/>
</dbReference>
<accession>A0A8D0FJX7</accession>
<dbReference type="FunFam" id="2.60.40.10:FF:000463">
    <property type="entry name" value="Immunoglobulin heavy constant gamma 1"/>
    <property type="match status" value="1"/>
</dbReference>
<dbReference type="InterPro" id="IPR003006">
    <property type="entry name" value="Ig/MHC_CS"/>
</dbReference>
<reference evidence="3" key="2">
    <citation type="submission" date="2025-09" db="UniProtKB">
        <authorList>
            <consortium name="Ensembl"/>
        </authorList>
    </citation>
    <scope>IDENTIFICATION</scope>
</reference>
<dbReference type="CDD" id="cd05768">
    <property type="entry name" value="IgC1_CH3_IgAGD_CH4_IgAEM"/>
    <property type="match status" value="1"/>
</dbReference>
<dbReference type="PROSITE" id="PS00290">
    <property type="entry name" value="IG_MHC"/>
    <property type="match status" value="1"/>
</dbReference>
<dbReference type="InterPro" id="IPR036179">
    <property type="entry name" value="Ig-like_dom_sf"/>
</dbReference>
<dbReference type="Pfam" id="PF07654">
    <property type="entry name" value="C1-set"/>
    <property type="match status" value="4"/>
</dbReference>
<dbReference type="InterPro" id="IPR007110">
    <property type="entry name" value="Ig-like_dom"/>
</dbReference>
<dbReference type="SUPFAM" id="SSF48726">
    <property type="entry name" value="Immunoglobulin"/>
    <property type="match status" value="4"/>
</dbReference>
<dbReference type="InterPro" id="IPR013783">
    <property type="entry name" value="Ig-like_fold"/>
</dbReference>
<reference evidence="3" key="1">
    <citation type="submission" date="2025-08" db="UniProtKB">
        <authorList>
            <consortium name="Ensembl"/>
        </authorList>
    </citation>
    <scope>IDENTIFICATION</scope>
</reference>
<evidence type="ECO:0000313" key="3">
    <source>
        <dbReference type="Ensembl" id="ENSSOCP00000015773.1"/>
    </source>
</evidence>
<name>A0A8D0FJX7_STROC</name>
<feature type="domain" description="Ig-like" evidence="2">
    <location>
        <begin position="232"/>
        <end position="296"/>
    </location>
</feature>